<evidence type="ECO:0000313" key="3">
    <source>
        <dbReference type="Proteomes" id="UP000183788"/>
    </source>
</evidence>
<keyword evidence="4" id="KW-1185">Reference proteome</keyword>
<sequence>MIKIETHNLDQVAQEYFDQVKFKCLERARFYKKVFNFLYGSGTLNALQNDTLHGKTKKRIANFLLEHNKMKTLAHFGNLVPANVYQWVNDHEQTIFGLLEFLDNVDNLRQLILIHAINSYDADSDVQSTFNINYGQHQNTIFPIINDIIDYAFFDDFAYNIASSVGINSCPYCNRIYINTVIDKNGKHIIRPTFDHFFPQSKHPFLALSFFNLVPSCYYCNANLKTATIITHQTHLHPYLEGFDNGCSFRVVISGLHPNISDPRNYKIVLQSDIPSYSPKYRKIFGTRNSDGTHNLKEGNTNLFKLEDIYNSHTDIVGELVLKADRYSKGQSKALFSLFDLLGTNKTEFYQYYFGNYYHENLFHKRPMAKLTKDVLQQVLQSFF</sequence>
<reference evidence="1 3" key="1">
    <citation type="submission" date="2016-11" db="EMBL/GenBank/DDBJ databases">
        <authorList>
            <person name="Jaros S."/>
            <person name="Januszkiewicz K."/>
            <person name="Wedrychowicz H."/>
        </authorList>
    </citation>
    <scope>NUCLEOTIDE SEQUENCE [LARGE SCALE GENOMIC DNA]</scope>
    <source>
        <strain evidence="1 3">DSM 784</strain>
    </source>
</reference>
<dbReference type="Proteomes" id="UP000183788">
    <property type="component" value="Unassembled WGS sequence"/>
</dbReference>
<evidence type="ECO:0000313" key="2">
    <source>
        <dbReference type="EMBL" id="WQG90388.1"/>
    </source>
</evidence>
<dbReference type="AlphaFoldDB" id="A0A1K1RWZ4"/>
<name>A0A1K1RWZ4_9BACT</name>
<evidence type="ECO:0000313" key="4">
    <source>
        <dbReference type="Proteomes" id="UP001326715"/>
    </source>
</evidence>
<dbReference type="EMBL" id="FPIZ01000015">
    <property type="protein sequence ID" value="SFW76348.1"/>
    <property type="molecule type" value="Genomic_DNA"/>
</dbReference>
<dbReference type="STRING" id="1004.SAMN05661012_04336"/>
<dbReference type="RefSeq" id="WP_072363327.1">
    <property type="nucleotide sequence ID" value="NZ_CP139972.1"/>
</dbReference>
<protein>
    <recommendedName>
        <fullName evidence="5">HNH endonuclease</fullName>
    </recommendedName>
</protein>
<reference evidence="2 4" key="2">
    <citation type="submission" date="2023-11" db="EMBL/GenBank/DDBJ databases">
        <title>MicrobeMod: A computational toolkit for identifying prokaryotic methylation and restriction-modification with nanopore sequencing.</title>
        <authorList>
            <person name="Crits-Christoph A."/>
            <person name="Kang S.C."/>
            <person name="Lee H."/>
            <person name="Ostrov N."/>
        </authorList>
    </citation>
    <scope>NUCLEOTIDE SEQUENCE [LARGE SCALE GENOMIC DNA]</scope>
    <source>
        <strain evidence="2 4">ATCC 23090</strain>
    </source>
</reference>
<gene>
    <name evidence="1" type="ORF">SAMN05661012_04336</name>
    <name evidence="2" type="ORF">SR876_02690</name>
</gene>
<dbReference type="OrthoDB" id="9816185at2"/>
<evidence type="ECO:0008006" key="5">
    <source>
        <dbReference type="Google" id="ProtNLM"/>
    </source>
</evidence>
<dbReference type="Gene3D" id="1.10.30.50">
    <property type="match status" value="1"/>
</dbReference>
<dbReference type="Proteomes" id="UP001326715">
    <property type="component" value="Chromosome"/>
</dbReference>
<accession>A0A1K1RWZ4</accession>
<organism evidence="1 3">
    <name type="scientific">Chitinophaga sancti</name>
    <dbReference type="NCBI Taxonomy" id="1004"/>
    <lineage>
        <taxon>Bacteria</taxon>
        <taxon>Pseudomonadati</taxon>
        <taxon>Bacteroidota</taxon>
        <taxon>Chitinophagia</taxon>
        <taxon>Chitinophagales</taxon>
        <taxon>Chitinophagaceae</taxon>
        <taxon>Chitinophaga</taxon>
    </lineage>
</organism>
<evidence type="ECO:0000313" key="1">
    <source>
        <dbReference type="EMBL" id="SFW76348.1"/>
    </source>
</evidence>
<proteinExistence type="predicted"/>
<dbReference type="EMBL" id="CP140154">
    <property type="protein sequence ID" value="WQG90388.1"/>
    <property type="molecule type" value="Genomic_DNA"/>
</dbReference>